<protein>
    <submittedName>
        <fullName evidence="2">F-box protein</fullName>
    </submittedName>
</protein>
<keyword evidence="1" id="KW-1185">Reference proteome</keyword>
<evidence type="ECO:0000313" key="1">
    <source>
        <dbReference type="Proteomes" id="UP000095283"/>
    </source>
</evidence>
<accession>A0A1I7WPZ4</accession>
<organism evidence="1 2">
    <name type="scientific">Heterorhabditis bacteriophora</name>
    <name type="common">Entomopathogenic nematode worm</name>
    <dbReference type="NCBI Taxonomy" id="37862"/>
    <lineage>
        <taxon>Eukaryota</taxon>
        <taxon>Metazoa</taxon>
        <taxon>Ecdysozoa</taxon>
        <taxon>Nematoda</taxon>
        <taxon>Chromadorea</taxon>
        <taxon>Rhabditida</taxon>
        <taxon>Rhabditina</taxon>
        <taxon>Rhabditomorpha</taxon>
        <taxon>Strongyloidea</taxon>
        <taxon>Heterorhabditidae</taxon>
        <taxon>Heterorhabditis</taxon>
    </lineage>
</organism>
<dbReference type="Proteomes" id="UP000095283">
    <property type="component" value="Unplaced"/>
</dbReference>
<reference evidence="2" key="1">
    <citation type="submission" date="2016-11" db="UniProtKB">
        <authorList>
            <consortium name="WormBaseParasite"/>
        </authorList>
    </citation>
    <scope>IDENTIFICATION</scope>
</reference>
<name>A0A1I7WPZ4_HETBA</name>
<proteinExistence type="predicted"/>
<dbReference type="WBParaSite" id="Hba_07237">
    <property type="protein sequence ID" value="Hba_07237"/>
    <property type="gene ID" value="Hba_07237"/>
</dbReference>
<evidence type="ECO:0000313" key="2">
    <source>
        <dbReference type="WBParaSite" id="Hba_07237"/>
    </source>
</evidence>
<dbReference type="AlphaFoldDB" id="A0A1I7WPZ4"/>
<sequence length="63" mass="7475">MAKFCNVDIRGLRKYPQWFLEPQNISDHRIGHFDRSGTYLLMELKQLLSCARNNFQTSWGNDI</sequence>